<reference evidence="2" key="1">
    <citation type="journal article" date="2019" name="Int. J. Syst. Evol. Microbiol.">
        <title>The Global Catalogue of Microorganisms (GCM) 10K type strain sequencing project: providing services to taxonomists for standard genome sequencing and annotation.</title>
        <authorList>
            <consortium name="The Broad Institute Genomics Platform"/>
            <consortium name="The Broad Institute Genome Sequencing Center for Infectious Disease"/>
            <person name="Wu L."/>
            <person name="Ma J."/>
        </authorList>
    </citation>
    <scope>NUCLEOTIDE SEQUENCE [LARGE SCALE GENOMIC DNA]</scope>
    <source>
        <strain evidence="2">JCM 4788</strain>
    </source>
</reference>
<gene>
    <name evidence="1" type="ORF">GCM10010357_54940</name>
</gene>
<proteinExistence type="predicted"/>
<evidence type="ECO:0000313" key="2">
    <source>
        <dbReference type="Proteomes" id="UP001500879"/>
    </source>
</evidence>
<evidence type="ECO:0000313" key="1">
    <source>
        <dbReference type="EMBL" id="GAA0426402.1"/>
    </source>
</evidence>
<dbReference type="RefSeq" id="WP_344029836.1">
    <property type="nucleotide sequence ID" value="NZ_BAAABX010000057.1"/>
</dbReference>
<accession>A0ABP3IU39</accession>
<organism evidence="1 2">
    <name type="scientific">Streptomyces luteireticuli</name>
    <dbReference type="NCBI Taxonomy" id="173858"/>
    <lineage>
        <taxon>Bacteria</taxon>
        <taxon>Bacillati</taxon>
        <taxon>Actinomycetota</taxon>
        <taxon>Actinomycetes</taxon>
        <taxon>Kitasatosporales</taxon>
        <taxon>Streptomycetaceae</taxon>
        <taxon>Streptomyces</taxon>
    </lineage>
</organism>
<sequence>MHNQRTPLPIREPVPPAWRRAAVLRQVAEFLESFPGLPAPSVTVDAPGFSLQFAHLPSYESFPAVARLGQVLGVEPEFRPLGVDNWYFQARGRLGELNVTAFATTRLTTDPVYVETRWR</sequence>
<name>A0ABP3IU39_9ACTN</name>
<protein>
    <submittedName>
        <fullName evidence="1">Uncharacterized protein</fullName>
    </submittedName>
</protein>
<comment type="caution">
    <text evidence="1">The sequence shown here is derived from an EMBL/GenBank/DDBJ whole genome shotgun (WGS) entry which is preliminary data.</text>
</comment>
<dbReference type="Proteomes" id="UP001500879">
    <property type="component" value="Unassembled WGS sequence"/>
</dbReference>
<keyword evidence="2" id="KW-1185">Reference proteome</keyword>
<dbReference type="EMBL" id="BAAABX010000057">
    <property type="protein sequence ID" value="GAA0426402.1"/>
    <property type="molecule type" value="Genomic_DNA"/>
</dbReference>